<dbReference type="Proteomes" id="UP000019486">
    <property type="component" value="Unassembled WGS sequence"/>
</dbReference>
<evidence type="ECO:0000256" key="7">
    <source>
        <dbReference type="ARBA" id="ARBA00023136"/>
    </source>
</evidence>
<dbReference type="AlphaFoldDB" id="W9HBU3"/>
<feature type="transmembrane region" description="Helical" evidence="8">
    <location>
        <begin position="73"/>
        <end position="102"/>
    </location>
</feature>
<evidence type="ECO:0000256" key="4">
    <source>
        <dbReference type="ARBA" id="ARBA00022475"/>
    </source>
</evidence>
<keyword evidence="7 8" id="KW-0472">Membrane</keyword>
<feature type="transmembrane region" description="Helical" evidence="8">
    <location>
        <begin position="210"/>
        <end position="235"/>
    </location>
</feature>
<dbReference type="STRING" id="1385369.N825_27955"/>
<evidence type="ECO:0000313" key="10">
    <source>
        <dbReference type="EMBL" id="EWY41363.1"/>
    </source>
</evidence>
<name>W9HBU3_9PROT</name>
<feature type="transmembrane region" description="Helical" evidence="8">
    <location>
        <begin position="20"/>
        <end position="38"/>
    </location>
</feature>
<keyword evidence="3 8" id="KW-0813">Transport</keyword>
<dbReference type="OrthoDB" id="9773727at2"/>
<dbReference type="InterPro" id="IPR035906">
    <property type="entry name" value="MetI-like_sf"/>
</dbReference>
<evidence type="ECO:0000256" key="5">
    <source>
        <dbReference type="ARBA" id="ARBA00022692"/>
    </source>
</evidence>
<dbReference type="PATRIC" id="fig|1385369.3.peg.1530"/>
<dbReference type="EMBL" id="AVFL01000004">
    <property type="protein sequence ID" value="EWY41363.1"/>
    <property type="molecule type" value="Genomic_DNA"/>
</dbReference>
<evidence type="ECO:0000313" key="11">
    <source>
        <dbReference type="Proteomes" id="UP000019486"/>
    </source>
</evidence>
<sequence>MTESAPRNGRLEGSRWTPYIYIAPISLYLLLFQGYPLIQELMLSFTSTSLLSPQDSEYVGIRNYQDLIDASDFHATIVVTVVYTIACVVLSIGLGLAAALLLDRPFLGRGVARAAVTIPWAAPSVAVALIFTWMFNAQYGIFNHALRALGFASGHENWLDHPALALPAILLTTVWQIFPFASVVLLAALQGVSSELREAAVIDGADRLSVFKAVVWPTIQPSVALLSLFITIWSLRRFDLIWLMTQGGPIGATNTLVIELYRQGFVYRELGFAAAVGMIGLTIALVVTLVYFHISARAERAGGRR</sequence>
<comment type="similarity">
    <text evidence="2 8">Belongs to the binding-protein-dependent transport system permease family.</text>
</comment>
<evidence type="ECO:0000256" key="1">
    <source>
        <dbReference type="ARBA" id="ARBA00004651"/>
    </source>
</evidence>
<dbReference type="PROSITE" id="PS50928">
    <property type="entry name" value="ABC_TM1"/>
    <property type="match status" value="1"/>
</dbReference>
<dbReference type="Pfam" id="PF00528">
    <property type="entry name" value="BPD_transp_1"/>
    <property type="match status" value="1"/>
</dbReference>
<organism evidence="10 11">
    <name type="scientific">Skermanella stibiiresistens SB22</name>
    <dbReference type="NCBI Taxonomy" id="1385369"/>
    <lineage>
        <taxon>Bacteria</taxon>
        <taxon>Pseudomonadati</taxon>
        <taxon>Pseudomonadota</taxon>
        <taxon>Alphaproteobacteria</taxon>
        <taxon>Rhodospirillales</taxon>
        <taxon>Azospirillaceae</taxon>
        <taxon>Skermanella</taxon>
    </lineage>
</organism>
<feature type="transmembrane region" description="Helical" evidence="8">
    <location>
        <begin position="164"/>
        <end position="189"/>
    </location>
</feature>
<feature type="domain" description="ABC transmembrane type-1" evidence="9">
    <location>
        <begin position="77"/>
        <end position="291"/>
    </location>
</feature>
<keyword evidence="4" id="KW-1003">Cell membrane</keyword>
<keyword evidence="5 8" id="KW-0812">Transmembrane</keyword>
<dbReference type="InterPro" id="IPR050809">
    <property type="entry name" value="UgpAE/MalFG_permease"/>
</dbReference>
<evidence type="ECO:0000256" key="6">
    <source>
        <dbReference type="ARBA" id="ARBA00022989"/>
    </source>
</evidence>
<dbReference type="GO" id="GO:0005886">
    <property type="term" value="C:plasma membrane"/>
    <property type="evidence" value="ECO:0007669"/>
    <property type="project" value="UniProtKB-SubCell"/>
</dbReference>
<evidence type="ECO:0000256" key="8">
    <source>
        <dbReference type="RuleBase" id="RU363032"/>
    </source>
</evidence>
<keyword evidence="11" id="KW-1185">Reference proteome</keyword>
<dbReference type="Gene3D" id="1.10.3720.10">
    <property type="entry name" value="MetI-like"/>
    <property type="match status" value="1"/>
</dbReference>
<reference evidence="10 11" key="1">
    <citation type="submission" date="2013-08" db="EMBL/GenBank/DDBJ databases">
        <title>The genome sequence of Skermanella stibiiresistens.</title>
        <authorList>
            <person name="Zhu W."/>
            <person name="Wang G."/>
        </authorList>
    </citation>
    <scope>NUCLEOTIDE SEQUENCE [LARGE SCALE GENOMIC DNA]</scope>
    <source>
        <strain evidence="10 11">SB22</strain>
    </source>
</reference>
<proteinExistence type="inferred from homology"/>
<dbReference type="SUPFAM" id="SSF161098">
    <property type="entry name" value="MetI-like"/>
    <property type="match status" value="1"/>
</dbReference>
<comment type="subcellular location">
    <subcellularLocation>
        <location evidence="1 8">Cell membrane</location>
        <topology evidence="1 8">Multi-pass membrane protein</topology>
    </subcellularLocation>
</comment>
<dbReference type="PANTHER" id="PTHR43227:SF8">
    <property type="entry name" value="DIACETYLCHITOBIOSE UPTAKE SYSTEM PERMEASE PROTEIN DASB"/>
    <property type="match status" value="1"/>
</dbReference>
<dbReference type="PANTHER" id="PTHR43227">
    <property type="entry name" value="BLL4140 PROTEIN"/>
    <property type="match status" value="1"/>
</dbReference>
<dbReference type="GO" id="GO:0055085">
    <property type="term" value="P:transmembrane transport"/>
    <property type="evidence" value="ECO:0007669"/>
    <property type="project" value="InterPro"/>
</dbReference>
<evidence type="ECO:0000256" key="2">
    <source>
        <dbReference type="ARBA" id="ARBA00009306"/>
    </source>
</evidence>
<gene>
    <name evidence="10" type="ORF">N825_27955</name>
</gene>
<dbReference type="InterPro" id="IPR000515">
    <property type="entry name" value="MetI-like"/>
</dbReference>
<feature type="transmembrane region" description="Helical" evidence="8">
    <location>
        <begin position="114"/>
        <end position="135"/>
    </location>
</feature>
<dbReference type="RefSeq" id="WP_037449137.1">
    <property type="nucleotide sequence ID" value="NZ_AVFL01000004.1"/>
</dbReference>
<accession>W9HBU3</accession>
<feature type="transmembrane region" description="Helical" evidence="8">
    <location>
        <begin position="270"/>
        <end position="294"/>
    </location>
</feature>
<comment type="caution">
    <text evidence="10">The sequence shown here is derived from an EMBL/GenBank/DDBJ whole genome shotgun (WGS) entry which is preliminary data.</text>
</comment>
<dbReference type="CDD" id="cd06261">
    <property type="entry name" value="TM_PBP2"/>
    <property type="match status" value="1"/>
</dbReference>
<protein>
    <submittedName>
        <fullName evidence="10">Sugar ABC transporter</fullName>
    </submittedName>
</protein>
<evidence type="ECO:0000256" key="3">
    <source>
        <dbReference type="ARBA" id="ARBA00022448"/>
    </source>
</evidence>
<keyword evidence="6 8" id="KW-1133">Transmembrane helix</keyword>
<evidence type="ECO:0000259" key="9">
    <source>
        <dbReference type="PROSITE" id="PS50928"/>
    </source>
</evidence>